<keyword evidence="7" id="KW-1185">Reference proteome</keyword>
<sequence length="637" mass="72226">MFQYYFQLSSGFNQSMQVALIIFVIIQNLMERLRPLVGCKGWDYCVLWKLSQDQRCIEWMDCCCAGTENNQNGGEELVFPVSQVIPCRDTVCPHPRANSCDLLAQLPYSVPLNSGIYIQALLSNEPKWLLFSNGTDSKALEETVGTRVLIPFPFGLVELFVARHATEDQHVIDFVTTQCSISIEQEAIMNSSNMDTSFSVNVNATNEIQSKPFLADQNVVLKDPDNQFEAPGSAEPTLENANVGYDISLDRIRLCSSPMNFLQQFNYSSENRNKNEIFHECSQDSFLTDKQGNPYKFSAENEFQEVDMMQRSLMNNTSNNHMQSKENTECKEKQGEEKDLVKHENGRSDSISDCSDQIDDEDDALAKYRRRTGQGPQSKNLVAERKRRKKLNERLYNLRALVPKISKMDKASILGDAIDFVKDLQKQVKELQDELEEHSDDENGKTAITGNNGNQNSVHLPELLSQNDKAQNSYHMGVLGSGSLLKQNHQDTEGTNNDRTQQMEPQVEVAQIDGNEFFVKVFCENKRGGFMRLMEALNALGLEVTNANVTSYRGLVSNVFKVGKKDSEMVQADDVRDSLLEITKYPCRGWSEMAKAPDCMGSRMDYQTHPHPSQNQHQIQHPFQEKAINSRLHLLDD</sequence>
<dbReference type="InterPro" id="IPR036638">
    <property type="entry name" value="HLH_DNA-bd_sf"/>
</dbReference>
<dbReference type="CDD" id="cd11443">
    <property type="entry name" value="bHLH_AtAMS_like"/>
    <property type="match status" value="1"/>
</dbReference>
<evidence type="ECO:0000256" key="3">
    <source>
        <dbReference type="ARBA" id="ARBA00023163"/>
    </source>
</evidence>
<dbReference type="AlphaFoldDB" id="A0A6J1C378"/>
<dbReference type="Pfam" id="PF00010">
    <property type="entry name" value="HLH"/>
    <property type="match status" value="1"/>
</dbReference>
<dbReference type="GO" id="GO:0005634">
    <property type="term" value="C:nucleus"/>
    <property type="evidence" value="ECO:0007669"/>
    <property type="project" value="UniProtKB-SubCell"/>
</dbReference>
<dbReference type="PANTHER" id="PTHR31945:SF11">
    <property type="entry name" value="TRANSCRIPTION FACTOR ABORTED MICROSPORES"/>
    <property type="match status" value="1"/>
</dbReference>
<dbReference type="GeneID" id="111007528"/>
<dbReference type="GO" id="GO:0003700">
    <property type="term" value="F:DNA-binding transcription factor activity"/>
    <property type="evidence" value="ECO:0007669"/>
    <property type="project" value="TreeGrafter"/>
</dbReference>
<feature type="region of interest" description="Disordered" evidence="5">
    <location>
        <begin position="432"/>
        <end position="459"/>
    </location>
</feature>
<evidence type="ECO:0000256" key="2">
    <source>
        <dbReference type="ARBA" id="ARBA00023015"/>
    </source>
</evidence>
<evidence type="ECO:0000313" key="7">
    <source>
        <dbReference type="Proteomes" id="UP000504603"/>
    </source>
</evidence>
<dbReference type="OrthoDB" id="1890947at2759"/>
<dbReference type="InterPro" id="IPR054502">
    <property type="entry name" value="bHLH-TF_ACT-like_plant"/>
</dbReference>
<dbReference type="Pfam" id="PF14215">
    <property type="entry name" value="bHLH-MYC_N"/>
    <property type="match status" value="1"/>
</dbReference>
<feature type="compositionally biased region" description="Basic and acidic residues" evidence="5">
    <location>
        <begin position="323"/>
        <end position="347"/>
    </location>
</feature>
<dbReference type="GO" id="GO:0043565">
    <property type="term" value="F:sequence-specific DNA binding"/>
    <property type="evidence" value="ECO:0007669"/>
    <property type="project" value="TreeGrafter"/>
</dbReference>
<dbReference type="InterPro" id="IPR051358">
    <property type="entry name" value="TF_AMS/ICE1/BHLH6-like"/>
</dbReference>
<protein>
    <submittedName>
        <fullName evidence="8">Transcription factor ABORTED MICROSPORES</fullName>
    </submittedName>
</protein>
<evidence type="ECO:0000259" key="6">
    <source>
        <dbReference type="PROSITE" id="PS50888"/>
    </source>
</evidence>
<dbReference type="GO" id="GO:0046983">
    <property type="term" value="F:protein dimerization activity"/>
    <property type="evidence" value="ECO:0007669"/>
    <property type="project" value="InterPro"/>
</dbReference>
<keyword evidence="2" id="KW-0805">Transcription regulation</keyword>
<dbReference type="SMART" id="SM00353">
    <property type="entry name" value="HLH"/>
    <property type="match status" value="1"/>
</dbReference>
<dbReference type="PANTHER" id="PTHR31945">
    <property type="entry name" value="TRANSCRIPTION FACTOR SCREAM2-RELATED"/>
    <property type="match status" value="1"/>
</dbReference>
<accession>A0A6J1C378</accession>
<reference evidence="8" key="1">
    <citation type="submission" date="2025-08" db="UniProtKB">
        <authorList>
            <consortium name="RefSeq"/>
        </authorList>
    </citation>
    <scope>IDENTIFICATION</scope>
    <source>
        <strain evidence="8">OHB3-1</strain>
    </source>
</reference>
<evidence type="ECO:0000256" key="4">
    <source>
        <dbReference type="ARBA" id="ARBA00023242"/>
    </source>
</evidence>
<keyword evidence="4" id="KW-0539">Nucleus</keyword>
<keyword evidence="3" id="KW-0804">Transcription</keyword>
<dbReference type="InterPro" id="IPR025610">
    <property type="entry name" value="MYC/MYB_N"/>
</dbReference>
<feature type="region of interest" description="Disordered" evidence="5">
    <location>
        <begin position="317"/>
        <end position="359"/>
    </location>
</feature>
<gene>
    <name evidence="8" type="primary">LOC111007528</name>
</gene>
<dbReference type="RefSeq" id="XP_022135617.1">
    <property type="nucleotide sequence ID" value="XM_022279925.1"/>
</dbReference>
<dbReference type="InterPro" id="IPR011598">
    <property type="entry name" value="bHLH_dom"/>
</dbReference>
<feature type="domain" description="BHLH" evidence="6">
    <location>
        <begin position="375"/>
        <end position="424"/>
    </location>
</feature>
<evidence type="ECO:0000313" key="8">
    <source>
        <dbReference type="RefSeq" id="XP_022135617.1"/>
    </source>
</evidence>
<dbReference type="KEGG" id="mcha:111007528"/>
<dbReference type="Proteomes" id="UP000504603">
    <property type="component" value="Unplaced"/>
</dbReference>
<dbReference type="SUPFAM" id="SSF47459">
    <property type="entry name" value="HLH, helix-loop-helix DNA-binding domain"/>
    <property type="match status" value="1"/>
</dbReference>
<dbReference type="Pfam" id="PF22754">
    <property type="entry name" value="bHLH-TF_ACT-like_plant"/>
    <property type="match status" value="1"/>
</dbReference>
<feature type="compositionally biased region" description="Polar residues" evidence="5">
    <location>
        <begin position="446"/>
        <end position="459"/>
    </location>
</feature>
<name>A0A6J1C378_MOMCH</name>
<dbReference type="PROSITE" id="PS50888">
    <property type="entry name" value="BHLH"/>
    <property type="match status" value="1"/>
</dbReference>
<comment type="subcellular location">
    <subcellularLocation>
        <location evidence="1">Nucleus</location>
    </subcellularLocation>
</comment>
<organism evidence="7 8">
    <name type="scientific">Momordica charantia</name>
    <name type="common">Bitter gourd</name>
    <name type="synonym">Balsam pear</name>
    <dbReference type="NCBI Taxonomy" id="3673"/>
    <lineage>
        <taxon>Eukaryota</taxon>
        <taxon>Viridiplantae</taxon>
        <taxon>Streptophyta</taxon>
        <taxon>Embryophyta</taxon>
        <taxon>Tracheophyta</taxon>
        <taxon>Spermatophyta</taxon>
        <taxon>Magnoliopsida</taxon>
        <taxon>eudicotyledons</taxon>
        <taxon>Gunneridae</taxon>
        <taxon>Pentapetalae</taxon>
        <taxon>rosids</taxon>
        <taxon>fabids</taxon>
        <taxon>Cucurbitales</taxon>
        <taxon>Cucurbitaceae</taxon>
        <taxon>Momordiceae</taxon>
        <taxon>Momordica</taxon>
    </lineage>
</organism>
<evidence type="ECO:0000256" key="5">
    <source>
        <dbReference type="SAM" id="MobiDB-lite"/>
    </source>
</evidence>
<dbReference type="Gene3D" id="4.10.280.10">
    <property type="entry name" value="Helix-loop-helix DNA-binding domain"/>
    <property type="match status" value="1"/>
</dbReference>
<proteinExistence type="predicted"/>
<evidence type="ECO:0000256" key="1">
    <source>
        <dbReference type="ARBA" id="ARBA00004123"/>
    </source>
</evidence>